<accession>A0A814ACU9</accession>
<reference evidence="4" key="1">
    <citation type="submission" date="2021-02" db="EMBL/GenBank/DDBJ databases">
        <authorList>
            <person name="Nowell W R."/>
        </authorList>
    </citation>
    <scope>NUCLEOTIDE SEQUENCE</scope>
    <source>
        <strain evidence="4">Ploen Becks lab</strain>
    </source>
</reference>
<dbReference type="Proteomes" id="UP000663879">
    <property type="component" value="Unassembled WGS sequence"/>
</dbReference>
<comment type="caution">
    <text evidence="4">The sequence shown here is derived from an EMBL/GenBank/DDBJ whole genome shotgun (WGS) entry which is preliminary data.</text>
</comment>
<dbReference type="Pfam" id="PF10170">
    <property type="entry name" value="C6_DPF"/>
    <property type="match status" value="1"/>
</dbReference>
<dbReference type="PANTHER" id="PTHR31849">
    <property type="entry name" value="CYSTEINE-RICH PDF MOTIF DOMAIN-CONTAINING PROTEIN 1"/>
    <property type="match status" value="1"/>
</dbReference>
<evidence type="ECO:0000313" key="4">
    <source>
        <dbReference type="EMBL" id="CAF0913206.1"/>
    </source>
</evidence>
<proteinExistence type="inferred from homology"/>
<sequence>MMMESDIVKNLFKCSKCSLSAKYTYYGNRPLDRYLLSKQNDELTNEQLNYLNSKRRENIILLEKSFVCDDPFTQLKSTNYLILGSLCSQCSKMVCSNSSECSLFYYKKRFCIDCARVNIEEFPSEIQQEILKKS</sequence>
<comment type="similarity">
    <text evidence="1">Belongs to the CDPF1 family.</text>
</comment>
<dbReference type="EMBL" id="CAJNOC010002112">
    <property type="protein sequence ID" value="CAF0913206.1"/>
    <property type="molecule type" value="Genomic_DNA"/>
</dbReference>
<organism evidence="4 5">
    <name type="scientific">Brachionus calyciflorus</name>
    <dbReference type="NCBI Taxonomy" id="104777"/>
    <lineage>
        <taxon>Eukaryota</taxon>
        <taxon>Metazoa</taxon>
        <taxon>Spiralia</taxon>
        <taxon>Gnathifera</taxon>
        <taxon>Rotifera</taxon>
        <taxon>Eurotatoria</taxon>
        <taxon>Monogononta</taxon>
        <taxon>Pseudotrocha</taxon>
        <taxon>Ploima</taxon>
        <taxon>Brachionidae</taxon>
        <taxon>Brachionus</taxon>
    </lineage>
</organism>
<protein>
    <recommendedName>
        <fullName evidence="2">Cysteine-rich DPF motif domain-containing protein 1</fullName>
    </recommendedName>
</protein>
<evidence type="ECO:0000313" key="5">
    <source>
        <dbReference type="Proteomes" id="UP000663879"/>
    </source>
</evidence>
<feature type="domain" description="Cysteine-rich DPF motif" evidence="3">
    <location>
        <begin position="55"/>
        <end position="130"/>
    </location>
</feature>
<evidence type="ECO:0000256" key="1">
    <source>
        <dbReference type="ARBA" id="ARBA00007917"/>
    </source>
</evidence>
<dbReference type="AlphaFoldDB" id="A0A814ACU9"/>
<keyword evidence="5" id="KW-1185">Reference proteome</keyword>
<dbReference type="InterPro" id="IPR042426">
    <property type="entry name" value="CDPF1"/>
</dbReference>
<dbReference type="InterPro" id="IPR018785">
    <property type="entry name" value="CDPF1_dom"/>
</dbReference>
<name>A0A814ACU9_9BILA</name>
<evidence type="ECO:0000256" key="2">
    <source>
        <dbReference type="ARBA" id="ARBA00014801"/>
    </source>
</evidence>
<dbReference type="OrthoDB" id="191995at2759"/>
<dbReference type="PANTHER" id="PTHR31849:SF1">
    <property type="entry name" value="CYSTEINE-RICH DPF MOTIF DOMAIN-CONTAINING PROTEIN 1"/>
    <property type="match status" value="1"/>
</dbReference>
<gene>
    <name evidence="4" type="ORF">OXX778_LOCUS12012</name>
</gene>
<evidence type="ECO:0000259" key="3">
    <source>
        <dbReference type="Pfam" id="PF10170"/>
    </source>
</evidence>